<feature type="non-terminal residue" evidence="1">
    <location>
        <position position="1"/>
    </location>
</feature>
<dbReference type="AlphaFoldDB" id="A0A2K3MTX1"/>
<comment type="caution">
    <text evidence="1">The sequence shown here is derived from an EMBL/GenBank/DDBJ whole genome shotgun (WGS) entry which is preliminary data.</text>
</comment>
<dbReference type="EMBL" id="ASHM01012304">
    <property type="protein sequence ID" value="PNX94255.1"/>
    <property type="molecule type" value="Genomic_DNA"/>
</dbReference>
<reference evidence="1 2" key="1">
    <citation type="journal article" date="2014" name="Am. J. Bot.">
        <title>Genome assembly and annotation for red clover (Trifolium pratense; Fabaceae).</title>
        <authorList>
            <person name="Istvanek J."/>
            <person name="Jaros M."/>
            <person name="Krenek A."/>
            <person name="Repkova J."/>
        </authorList>
    </citation>
    <scope>NUCLEOTIDE SEQUENCE [LARGE SCALE GENOMIC DNA]</scope>
    <source>
        <strain evidence="2">cv. Tatra</strain>
        <tissue evidence="1">Young leaves</tissue>
    </source>
</reference>
<protein>
    <submittedName>
        <fullName evidence="1">Uncharacterized protein</fullName>
    </submittedName>
</protein>
<organism evidence="1 2">
    <name type="scientific">Trifolium pratense</name>
    <name type="common">Red clover</name>
    <dbReference type="NCBI Taxonomy" id="57577"/>
    <lineage>
        <taxon>Eukaryota</taxon>
        <taxon>Viridiplantae</taxon>
        <taxon>Streptophyta</taxon>
        <taxon>Embryophyta</taxon>
        <taxon>Tracheophyta</taxon>
        <taxon>Spermatophyta</taxon>
        <taxon>Magnoliopsida</taxon>
        <taxon>eudicotyledons</taxon>
        <taxon>Gunneridae</taxon>
        <taxon>Pentapetalae</taxon>
        <taxon>rosids</taxon>
        <taxon>fabids</taxon>
        <taxon>Fabales</taxon>
        <taxon>Fabaceae</taxon>
        <taxon>Papilionoideae</taxon>
        <taxon>50 kb inversion clade</taxon>
        <taxon>NPAAA clade</taxon>
        <taxon>Hologalegina</taxon>
        <taxon>IRL clade</taxon>
        <taxon>Trifolieae</taxon>
        <taxon>Trifolium</taxon>
    </lineage>
</organism>
<accession>A0A2K3MTX1</accession>
<evidence type="ECO:0000313" key="1">
    <source>
        <dbReference type="EMBL" id="PNX94255.1"/>
    </source>
</evidence>
<name>A0A2K3MTX1_TRIPR</name>
<dbReference type="Proteomes" id="UP000236291">
    <property type="component" value="Unassembled WGS sequence"/>
</dbReference>
<sequence length="109" mass="12499">RYLGNHLLQPHNLAVGTILFCPFRAKTIDWDLKSSLNVTLLWCKSLIQFTTLKSHITRMSVIPSWQGQVALGYLKYTLLDPSYFVNLKIFRCIHITFQAGFVQPLICAT</sequence>
<evidence type="ECO:0000313" key="2">
    <source>
        <dbReference type="Proteomes" id="UP000236291"/>
    </source>
</evidence>
<proteinExistence type="predicted"/>
<gene>
    <name evidence="1" type="ORF">L195_g017427</name>
</gene>
<reference evidence="1 2" key="2">
    <citation type="journal article" date="2017" name="Front. Plant Sci.">
        <title>Gene Classification and Mining of Molecular Markers Useful in Red Clover (Trifolium pratense) Breeding.</title>
        <authorList>
            <person name="Istvanek J."/>
            <person name="Dluhosova J."/>
            <person name="Dluhos P."/>
            <person name="Patkova L."/>
            <person name="Nedelnik J."/>
            <person name="Repkova J."/>
        </authorList>
    </citation>
    <scope>NUCLEOTIDE SEQUENCE [LARGE SCALE GENOMIC DNA]</scope>
    <source>
        <strain evidence="2">cv. Tatra</strain>
        <tissue evidence="1">Young leaves</tissue>
    </source>
</reference>